<dbReference type="NCBIfam" id="TIGR03506">
    <property type="entry name" value="FlgEFG_subfam"/>
    <property type="match status" value="1"/>
</dbReference>
<accession>A0AA37SXQ5</accession>
<dbReference type="InterPro" id="IPR010930">
    <property type="entry name" value="Flg_bb/hook_C_dom"/>
</dbReference>
<keyword evidence="8" id="KW-0282">Flagellum</keyword>
<dbReference type="InterPro" id="IPR001444">
    <property type="entry name" value="Flag_bb_rod_N"/>
</dbReference>
<feature type="domain" description="Flagellar basal body rod protein N-terminal" evidence="5">
    <location>
        <begin position="7"/>
        <end position="35"/>
    </location>
</feature>
<dbReference type="EMBL" id="BSOT01000005">
    <property type="protein sequence ID" value="GLR70020.1"/>
    <property type="molecule type" value="Genomic_DNA"/>
</dbReference>
<evidence type="ECO:0000256" key="2">
    <source>
        <dbReference type="ARBA" id="ARBA00009677"/>
    </source>
</evidence>
<dbReference type="InterPro" id="IPR012836">
    <property type="entry name" value="FlgF"/>
</dbReference>
<dbReference type="Pfam" id="PF06429">
    <property type="entry name" value="Flg_bbr_C"/>
    <property type="match status" value="1"/>
</dbReference>
<reference evidence="8" key="2">
    <citation type="submission" date="2023-01" db="EMBL/GenBank/DDBJ databases">
        <title>Draft genome sequence of Agaribacter marinus strain NBRC 110023.</title>
        <authorList>
            <person name="Sun Q."/>
            <person name="Mori K."/>
        </authorList>
    </citation>
    <scope>NUCLEOTIDE SEQUENCE</scope>
    <source>
        <strain evidence="8">NBRC 110023</strain>
    </source>
</reference>
<dbReference type="GO" id="GO:0030694">
    <property type="term" value="C:bacterial-type flagellum basal body, rod"/>
    <property type="evidence" value="ECO:0007669"/>
    <property type="project" value="UniProtKB-UniRule"/>
</dbReference>
<evidence type="ECO:0000313" key="9">
    <source>
        <dbReference type="Proteomes" id="UP001156601"/>
    </source>
</evidence>
<keyword evidence="8" id="KW-0966">Cell projection</keyword>
<dbReference type="Pfam" id="PF00460">
    <property type="entry name" value="Flg_bb_rod"/>
    <property type="match status" value="1"/>
</dbReference>
<dbReference type="GO" id="GO:0005829">
    <property type="term" value="C:cytosol"/>
    <property type="evidence" value="ECO:0007669"/>
    <property type="project" value="TreeGrafter"/>
</dbReference>
<evidence type="ECO:0000259" key="5">
    <source>
        <dbReference type="Pfam" id="PF00460"/>
    </source>
</evidence>
<evidence type="ECO:0000259" key="6">
    <source>
        <dbReference type="Pfam" id="PF06429"/>
    </source>
</evidence>
<comment type="similarity">
    <text evidence="2 4">Belongs to the flagella basal body rod proteins family.</text>
</comment>
<dbReference type="InterPro" id="IPR020013">
    <property type="entry name" value="Flagellar_FlgE/F/G"/>
</dbReference>
<organism evidence="8 9">
    <name type="scientific">Agaribacter marinus</name>
    <dbReference type="NCBI Taxonomy" id="1431249"/>
    <lineage>
        <taxon>Bacteria</taxon>
        <taxon>Pseudomonadati</taxon>
        <taxon>Pseudomonadota</taxon>
        <taxon>Gammaproteobacteria</taxon>
        <taxon>Alteromonadales</taxon>
        <taxon>Alteromonadaceae</taxon>
        <taxon>Agaribacter</taxon>
    </lineage>
</organism>
<dbReference type="RefSeq" id="WP_284216322.1">
    <property type="nucleotide sequence ID" value="NZ_BSOT01000005.1"/>
</dbReference>
<comment type="subcellular location">
    <subcellularLocation>
        <location evidence="1 4">Bacterial flagellum basal body</location>
    </subcellularLocation>
</comment>
<protein>
    <recommendedName>
        <fullName evidence="4">Flagellar basal-body rod protein FlgF</fullName>
    </recommendedName>
</protein>
<comment type="caution">
    <text evidence="8">The sequence shown here is derived from an EMBL/GenBank/DDBJ whole genome shotgun (WGS) entry which is preliminary data.</text>
</comment>
<reference evidence="8" key="1">
    <citation type="journal article" date="2014" name="Int. J. Syst. Evol. Microbiol.">
        <title>Complete genome sequence of Corynebacterium casei LMG S-19264T (=DSM 44701T), isolated from a smear-ripened cheese.</title>
        <authorList>
            <consortium name="US DOE Joint Genome Institute (JGI-PGF)"/>
            <person name="Walter F."/>
            <person name="Albersmeier A."/>
            <person name="Kalinowski J."/>
            <person name="Ruckert C."/>
        </authorList>
    </citation>
    <scope>NUCLEOTIDE SEQUENCE</scope>
    <source>
        <strain evidence="8">NBRC 110023</strain>
    </source>
</reference>
<gene>
    <name evidence="8" type="primary">flgE_1</name>
    <name evidence="8" type="ORF">GCM10007852_09280</name>
</gene>
<dbReference type="PANTHER" id="PTHR30435:SF1">
    <property type="entry name" value="FLAGELLAR HOOK PROTEIN FLGE"/>
    <property type="match status" value="1"/>
</dbReference>
<feature type="domain" description="Flagellar basal-body/hook protein C-terminal" evidence="6">
    <location>
        <begin position="342"/>
        <end position="382"/>
    </location>
</feature>
<dbReference type="InterPro" id="IPR037925">
    <property type="entry name" value="FlgE/F/G-like"/>
</dbReference>
<dbReference type="PANTHER" id="PTHR30435">
    <property type="entry name" value="FLAGELLAR PROTEIN"/>
    <property type="match status" value="1"/>
</dbReference>
<dbReference type="SUPFAM" id="SSF117143">
    <property type="entry name" value="Flagellar hook protein flgE"/>
    <property type="match status" value="1"/>
</dbReference>
<dbReference type="InterPro" id="IPR053967">
    <property type="entry name" value="LlgE_F_G-like_D1"/>
</dbReference>
<keyword evidence="3 4" id="KW-0975">Bacterial flagellum</keyword>
<keyword evidence="9" id="KW-1185">Reference proteome</keyword>
<dbReference type="Pfam" id="PF22692">
    <property type="entry name" value="LlgE_F_G_D1"/>
    <property type="match status" value="1"/>
</dbReference>
<dbReference type="GO" id="GO:0009424">
    <property type="term" value="C:bacterial-type flagellum hook"/>
    <property type="evidence" value="ECO:0007669"/>
    <property type="project" value="TreeGrafter"/>
</dbReference>
<sequence length="389" mass="41361">MFQSFFTGLSGMLSFSQNLDNVSNNISNLNTPGFKGSDTFYSSLTSGDSAFGTQISGQQQRFTEGEIRQTGNPGDLAIAGQGFFILMNDGEINYTKAGQFIFNDDGVLVDSVSGGKVAAITDEGKLEEINISDVGVLAPQATSQVDFIGNLSTDMSSFTVADVEVFTGLGEQRQYRFEFTNNSATEAGSWSVRIVDDNGADVHTGEIRFDSQGTPVNTFSKVSFQVEDSLGGETTVEIDFGENGSFAKGTSVSGGDTSTLRASVVDGYGVASLTTVDFTADGQLTLNYSNGEAVDGPFIALANFTNLSTLSVVQGSVFEAGDNSTRVIGRANESGLGSILSESIELSNVDLSREFADMIIIQRGYQASSRILNVANQLLEQLYENTRGR</sequence>
<dbReference type="Proteomes" id="UP001156601">
    <property type="component" value="Unassembled WGS sequence"/>
</dbReference>
<evidence type="ECO:0000256" key="4">
    <source>
        <dbReference type="RuleBase" id="RU362116"/>
    </source>
</evidence>
<feature type="domain" description="Flagellar hook protein FlgE/F/G-like D1" evidence="7">
    <location>
        <begin position="77"/>
        <end position="136"/>
    </location>
</feature>
<evidence type="ECO:0000313" key="8">
    <source>
        <dbReference type="EMBL" id="GLR70020.1"/>
    </source>
</evidence>
<evidence type="ECO:0000259" key="7">
    <source>
        <dbReference type="Pfam" id="PF22692"/>
    </source>
</evidence>
<dbReference type="NCBIfam" id="TIGR02490">
    <property type="entry name" value="flgF"/>
    <property type="match status" value="1"/>
</dbReference>
<comment type="subunit">
    <text evidence="4">The basal body constitutes a major portion of the flagellar organelle and consists of five rings (E,L,P,S, and M) mounted on a central rod. The rod consists of about 26 subunits of FlgG in the distal portion, and FlgB, FlgC and FlgF are thought to build up the proximal portion of the rod with about 6 subunits each.</text>
</comment>
<keyword evidence="8" id="KW-0969">Cilium</keyword>
<dbReference type="GO" id="GO:0071978">
    <property type="term" value="P:bacterial-type flagellum-dependent swarming motility"/>
    <property type="evidence" value="ECO:0007669"/>
    <property type="project" value="TreeGrafter"/>
</dbReference>
<evidence type="ECO:0000256" key="1">
    <source>
        <dbReference type="ARBA" id="ARBA00004117"/>
    </source>
</evidence>
<name>A0AA37SXQ5_9ALTE</name>
<dbReference type="AlphaFoldDB" id="A0AA37SXQ5"/>
<evidence type="ECO:0000256" key="3">
    <source>
        <dbReference type="ARBA" id="ARBA00023143"/>
    </source>
</evidence>
<proteinExistence type="inferred from homology"/>